<keyword evidence="3 10" id="KW-0489">Methyltransferase</keyword>
<keyword evidence="4 10" id="KW-0285">Flavoprotein</keyword>
<evidence type="ECO:0000259" key="11">
    <source>
        <dbReference type="Pfam" id="PF01134"/>
    </source>
</evidence>
<sequence>MRVTVVGAGLAGCEAAWQLACRGIPVTLLEMKPAAFSPAHRYAGFAELVCSNSLKAQRLDSAAGLLKEEMRRLGSVCLMAAQRHRVPAGGALAVERVGFSDEVTRAIKSHPLITVKEQTVEAIPEGTVILATGPLTQGKLAQSIGELVEQQRLAFFDAAAPIVSGESVDTSIAFFASRYGKGDGEDYLNCPMNKEEYEAFYQALVEGERAPLSEEDQKQFTVYEGCMPIEVMARRGKDTIRFGPMKPVGLKDPRTGHRPWAVLQLRREDPGGKLYNLVGFQTNLKFPEQKRIFSMIPGLEHAEFYRYGVMHRNTFLDSPHLLEPDFSLRKDPRIFFAGQITGVEGYMESAASGLLAGLHLARRLSQEEPTLPPETTMLGALSRYVSRYPGKDFQPMGSNMGILPSLENPVRDKRLRYQALADRSLQDLAQWMEQENIAPAEGKTQE</sequence>
<dbReference type="NCBIfam" id="TIGR00137">
    <property type="entry name" value="gid_trmFO"/>
    <property type="match status" value="1"/>
</dbReference>
<evidence type="ECO:0000256" key="4">
    <source>
        <dbReference type="ARBA" id="ARBA00022630"/>
    </source>
</evidence>
<dbReference type="InterPro" id="IPR002218">
    <property type="entry name" value="MnmG-rel"/>
</dbReference>
<dbReference type="GO" id="GO:0030488">
    <property type="term" value="P:tRNA methylation"/>
    <property type="evidence" value="ECO:0007669"/>
    <property type="project" value="TreeGrafter"/>
</dbReference>
<dbReference type="AlphaFoldDB" id="A0A9D1LI52"/>
<comment type="cofactor">
    <cofactor evidence="1 10">
        <name>FAD</name>
        <dbReference type="ChEBI" id="CHEBI:57692"/>
    </cofactor>
</comment>
<keyword evidence="2 10" id="KW-0963">Cytoplasm</keyword>
<evidence type="ECO:0000256" key="1">
    <source>
        <dbReference type="ARBA" id="ARBA00001974"/>
    </source>
</evidence>
<comment type="catalytic activity">
    <reaction evidence="10">
        <text>uridine(54) in tRNA + (6R)-5,10-methylene-5,6,7,8-tetrahydrofolate + NADH + H(+) = 5-methyluridine(54) in tRNA + (6S)-5,6,7,8-tetrahydrofolate + NAD(+)</text>
        <dbReference type="Rhea" id="RHEA:16873"/>
        <dbReference type="Rhea" id="RHEA-COMP:10167"/>
        <dbReference type="Rhea" id="RHEA-COMP:10193"/>
        <dbReference type="ChEBI" id="CHEBI:15378"/>
        <dbReference type="ChEBI" id="CHEBI:15636"/>
        <dbReference type="ChEBI" id="CHEBI:57453"/>
        <dbReference type="ChEBI" id="CHEBI:57540"/>
        <dbReference type="ChEBI" id="CHEBI:57945"/>
        <dbReference type="ChEBI" id="CHEBI:65315"/>
        <dbReference type="ChEBI" id="CHEBI:74447"/>
        <dbReference type="EC" id="2.1.1.74"/>
    </reaction>
</comment>
<keyword evidence="5 10" id="KW-0808">Transferase</keyword>
<accession>A0A9D1LI52</accession>
<dbReference type="InterPro" id="IPR036188">
    <property type="entry name" value="FAD/NAD-bd_sf"/>
</dbReference>
<feature type="binding site" evidence="10">
    <location>
        <begin position="7"/>
        <end position="12"/>
    </location>
    <ligand>
        <name>FAD</name>
        <dbReference type="ChEBI" id="CHEBI:57692"/>
    </ligand>
</feature>
<keyword evidence="6 10" id="KW-0819">tRNA processing</keyword>
<comment type="function">
    <text evidence="10">Catalyzes the folate-dependent formation of 5-methyl-uridine at position 54 (M-5-U54) in all tRNAs.</text>
</comment>
<keyword evidence="7 10" id="KW-0274">FAD</keyword>
<protein>
    <recommendedName>
        <fullName evidence="10">Methylenetetrahydrofolate--tRNA-(uracil-5-)-methyltransferase TrmFO</fullName>
        <ecNumber evidence="10">2.1.1.74</ecNumber>
    </recommendedName>
    <alternativeName>
        <fullName evidence="10">Folate-dependent tRNA (uracil-5-)-methyltransferase</fullName>
    </alternativeName>
    <alternativeName>
        <fullName evidence="10">Folate-dependent tRNA(M-5-U54)-methyltransferase</fullName>
    </alternativeName>
</protein>
<evidence type="ECO:0000256" key="7">
    <source>
        <dbReference type="ARBA" id="ARBA00022827"/>
    </source>
</evidence>
<dbReference type="SUPFAM" id="SSF51905">
    <property type="entry name" value="FAD/NAD(P)-binding domain"/>
    <property type="match status" value="1"/>
</dbReference>
<dbReference type="EMBL" id="DVMX01000059">
    <property type="protein sequence ID" value="HIU41518.1"/>
    <property type="molecule type" value="Genomic_DNA"/>
</dbReference>
<dbReference type="EC" id="2.1.1.74" evidence="10"/>
<gene>
    <name evidence="10 12" type="primary">trmFO</name>
    <name evidence="12" type="ORF">IAD19_03100</name>
</gene>
<name>A0A9D1LI52_9FIRM</name>
<evidence type="ECO:0000256" key="9">
    <source>
        <dbReference type="ARBA" id="ARBA00023027"/>
    </source>
</evidence>
<dbReference type="NCBIfam" id="NF003739">
    <property type="entry name" value="PRK05335.1"/>
    <property type="match status" value="1"/>
</dbReference>
<dbReference type="Pfam" id="PF01134">
    <property type="entry name" value="GIDA"/>
    <property type="match status" value="1"/>
</dbReference>
<evidence type="ECO:0000313" key="13">
    <source>
        <dbReference type="Proteomes" id="UP000824082"/>
    </source>
</evidence>
<dbReference type="GO" id="GO:0002098">
    <property type="term" value="P:tRNA wobble uridine modification"/>
    <property type="evidence" value="ECO:0007669"/>
    <property type="project" value="TreeGrafter"/>
</dbReference>
<comment type="subcellular location">
    <subcellularLocation>
        <location evidence="10">Cytoplasm</location>
    </subcellularLocation>
</comment>
<evidence type="ECO:0000256" key="5">
    <source>
        <dbReference type="ARBA" id="ARBA00022679"/>
    </source>
</evidence>
<keyword evidence="9 10" id="KW-0520">NAD</keyword>
<comment type="caution">
    <text evidence="12">The sequence shown here is derived from an EMBL/GenBank/DDBJ whole genome shotgun (WGS) entry which is preliminary data.</text>
</comment>
<dbReference type="Proteomes" id="UP000824082">
    <property type="component" value="Unassembled WGS sequence"/>
</dbReference>
<evidence type="ECO:0000256" key="8">
    <source>
        <dbReference type="ARBA" id="ARBA00022857"/>
    </source>
</evidence>
<reference evidence="12" key="2">
    <citation type="journal article" date="2021" name="PeerJ">
        <title>Extensive microbial diversity within the chicken gut microbiome revealed by metagenomics and culture.</title>
        <authorList>
            <person name="Gilroy R."/>
            <person name="Ravi A."/>
            <person name="Getino M."/>
            <person name="Pursley I."/>
            <person name="Horton D.L."/>
            <person name="Alikhan N.F."/>
            <person name="Baker D."/>
            <person name="Gharbi K."/>
            <person name="Hall N."/>
            <person name="Watson M."/>
            <person name="Adriaenssens E.M."/>
            <person name="Foster-Nyarko E."/>
            <person name="Jarju S."/>
            <person name="Secka A."/>
            <person name="Antonio M."/>
            <person name="Oren A."/>
            <person name="Chaudhuri R.R."/>
            <person name="La Ragione R."/>
            <person name="Hildebrand F."/>
            <person name="Pallen M.J."/>
        </authorList>
    </citation>
    <scope>NUCLEOTIDE SEQUENCE</scope>
    <source>
        <strain evidence="12">4509</strain>
    </source>
</reference>
<dbReference type="GO" id="GO:0050660">
    <property type="term" value="F:flavin adenine dinucleotide binding"/>
    <property type="evidence" value="ECO:0007669"/>
    <property type="project" value="UniProtKB-UniRule"/>
</dbReference>
<dbReference type="PANTHER" id="PTHR11806:SF2">
    <property type="entry name" value="METHYLENETETRAHYDROFOLATE--TRNA-(URACIL-5-)-METHYLTRANSFERASE TRMFO"/>
    <property type="match status" value="1"/>
</dbReference>
<comment type="catalytic activity">
    <reaction evidence="10">
        <text>uridine(54) in tRNA + (6R)-5,10-methylene-5,6,7,8-tetrahydrofolate + NADPH + H(+) = 5-methyluridine(54) in tRNA + (6S)-5,6,7,8-tetrahydrofolate + NADP(+)</text>
        <dbReference type="Rhea" id="RHEA:62372"/>
        <dbReference type="Rhea" id="RHEA-COMP:10167"/>
        <dbReference type="Rhea" id="RHEA-COMP:10193"/>
        <dbReference type="ChEBI" id="CHEBI:15378"/>
        <dbReference type="ChEBI" id="CHEBI:15636"/>
        <dbReference type="ChEBI" id="CHEBI:57453"/>
        <dbReference type="ChEBI" id="CHEBI:57783"/>
        <dbReference type="ChEBI" id="CHEBI:58349"/>
        <dbReference type="ChEBI" id="CHEBI:65315"/>
        <dbReference type="ChEBI" id="CHEBI:74447"/>
        <dbReference type="EC" id="2.1.1.74"/>
    </reaction>
</comment>
<dbReference type="PANTHER" id="PTHR11806">
    <property type="entry name" value="GLUCOSE INHIBITED DIVISION PROTEIN A"/>
    <property type="match status" value="1"/>
</dbReference>
<dbReference type="GO" id="GO:0005829">
    <property type="term" value="C:cytosol"/>
    <property type="evidence" value="ECO:0007669"/>
    <property type="project" value="TreeGrafter"/>
</dbReference>
<feature type="domain" description="MnmG N-terminal" evidence="11">
    <location>
        <begin position="3"/>
        <end position="367"/>
    </location>
</feature>
<proteinExistence type="inferred from homology"/>
<comment type="similarity">
    <text evidence="10">Belongs to the MnmG family. TrmFO subfamily.</text>
</comment>
<evidence type="ECO:0000256" key="6">
    <source>
        <dbReference type="ARBA" id="ARBA00022694"/>
    </source>
</evidence>
<dbReference type="InterPro" id="IPR040131">
    <property type="entry name" value="MnmG_N"/>
</dbReference>
<evidence type="ECO:0000256" key="2">
    <source>
        <dbReference type="ARBA" id="ARBA00022490"/>
    </source>
</evidence>
<dbReference type="HAMAP" id="MF_01037">
    <property type="entry name" value="TrmFO"/>
    <property type="match status" value="1"/>
</dbReference>
<organism evidence="12 13">
    <name type="scientific">Candidatus Egerieicola faecale</name>
    <dbReference type="NCBI Taxonomy" id="2840774"/>
    <lineage>
        <taxon>Bacteria</taxon>
        <taxon>Bacillati</taxon>
        <taxon>Bacillota</taxon>
        <taxon>Clostridia</taxon>
        <taxon>Eubacteriales</taxon>
        <taxon>Oscillospiraceae</taxon>
        <taxon>Oscillospiraceae incertae sedis</taxon>
        <taxon>Candidatus Egerieicola</taxon>
    </lineage>
</organism>
<dbReference type="InterPro" id="IPR004417">
    <property type="entry name" value="TrmFO"/>
</dbReference>
<evidence type="ECO:0000256" key="3">
    <source>
        <dbReference type="ARBA" id="ARBA00022603"/>
    </source>
</evidence>
<evidence type="ECO:0000256" key="10">
    <source>
        <dbReference type="HAMAP-Rule" id="MF_01037"/>
    </source>
</evidence>
<dbReference type="GO" id="GO:0047151">
    <property type="term" value="F:tRNA (uracil(54)-C5)-methyltransferase activity, 5,10-methylenetetrahydrofolate-dependent"/>
    <property type="evidence" value="ECO:0007669"/>
    <property type="project" value="UniProtKB-UniRule"/>
</dbReference>
<dbReference type="Gene3D" id="3.50.50.60">
    <property type="entry name" value="FAD/NAD(P)-binding domain"/>
    <property type="match status" value="2"/>
</dbReference>
<reference evidence="12" key="1">
    <citation type="submission" date="2020-10" db="EMBL/GenBank/DDBJ databases">
        <authorList>
            <person name="Gilroy R."/>
        </authorList>
    </citation>
    <scope>NUCLEOTIDE SEQUENCE</scope>
    <source>
        <strain evidence="12">4509</strain>
    </source>
</reference>
<keyword evidence="8 10" id="KW-0521">NADP</keyword>
<evidence type="ECO:0000313" key="12">
    <source>
        <dbReference type="EMBL" id="HIU41518.1"/>
    </source>
</evidence>